<keyword evidence="9 10" id="KW-0275">Fatty acid biosynthesis</keyword>
<evidence type="ECO:0000256" key="2">
    <source>
        <dbReference type="ARBA" id="ARBA00022516"/>
    </source>
</evidence>
<dbReference type="GO" id="GO:0019367">
    <property type="term" value="P:fatty acid elongation, saturated fatty acid"/>
    <property type="evidence" value="ECO:0007669"/>
    <property type="project" value="TreeGrafter"/>
</dbReference>
<feature type="transmembrane region" description="Helical" evidence="10">
    <location>
        <begin position="67"/>
        <end position="90"/>
    </location>
</feature>
<feature type="transmembrane region" description="Helical" evidence="10">
    <location>
        <begin position="145"/>
        <end position="163"/>
    </location>
</feature>
<dbReference type="Pfam" id="PF01151">
    <property type="entry name" value="ELO"/>
    <property type="match status" value="1"/>
</dbReference>
<keyword evidence="4 10" id="KW-0812">Transmembrane</keyword>
<comment type="catalytic activity">
    <reaction evidence="10">
        <text>a very-long-chain acyl-CoA + malonyl-CoA + H(+) = a very-long-chain 3-oxoacyl-CoA + CO2 + CoA</text>
        <dbReference type="Rhea" id="RHEA:32727"/>
        <dbReference type="ChEBI" id="CHEBI:15378"/>
        <dbReference type="ChEBI" id="CHEBI:16526"/>
        <dbReference type="ChEBI" id="CHEBI:57287"/>
        <dbReference type="ChEBI" id="CHEBI:57384"/>
        <dbReference type="ChEBI" id="CHEBI:90725"/>
        <dbReference type="ChEBI" id="CHEBI:90736"/>
        <dbReference type="EC" id="2.3.1.199"/>
    </reaction>
</comment>
<dbReference type="GO" id="GO:0042761">
    <property type="term" value="P:very long-chain fatty acid biosynthetic process"/>
    <property type="evidence" value="ECO:0007669"/>
    <property type="project" value="TreeGrafter"/>
</dbReference>
<comment type="caution">
    <text evidence="11">The sequence shown here is derived from an EMBL/GenBank/DDBJ whole genome shotgun (WGS) entry which is preliminary data.</text>
</comment>
<dbReference type="EC" id="2.3.1.199" evidence="10"/>
<keyword evidence="5 10" id="KW-0276">Fatty acid metabolism</keyword>
<organism evidence="11 12">
    <name type="scientific">Pieris brassicae</name>
    <name type="common">White butterfly</name>
    <name type="synonym">Large white butterfly</name>
    <dbReference type="NCBI Taxonomy" id="7116"/>
    <lineage>
        <taxon>Eukaryota</taxon>
        <taxon>Metazoa</taxon>
        <taxon>Ecdysozoa</taxon>
        <taxon>Arthropoda</taxon>
        <taxon>Hexapoda</taxon>
        <taxon>Insecta</taxon>
        <taxon>Pterygota</taxon>
        <taxon>Neoptera</taxon>
        <taxon>Endopterygota</taxon>
        <taxon>Lepidoptera</taxon>
        <taxon>Glossata</taxon>
        <taxon>Ditrysia</taxon>
        <taxon>Papilionoidea</taxon>
        <taxon>Pieridae</taxon>
        <taxon>Pierinae</taxon>
        <taxon>Pieris</taxon>
    </lineage>
</organism>
<comment type="similarity">
    <text evidence="10">Belongs to the ELO family.</text>
</comment>
<feature type="transmembrane region" description="Helical" evidence="10">
    <location>
        <begin position="203"/>
        <end position="225"/>
    </location>
</feature>
<dbReference type="AlphaFoldDB" id="A0A9P0X582"/>
<dbReference type="Proteomes" id="UP001152562">
    <property type="component" value="Unassembled WGS sequence"/>
</dbReference>
<evidence type="ECO:0000256" key="10">
    <source>
        <dbReference type="RuleBase" id="RU361115"/>
    </source>
</evidence>
<protein>
    <recommendedName>
        <fullName evidence="10">Elongation of very long chain fatty acids protein</fullName>
        <ecNumber evidence="10">2.3.1.199</ecNumber>
    </recommendedName>
    <alternativeName>
        <fullName evidence="10">Very-long-chain 3-oxoacyl-CoA synthase</fullName>
    </alternativeName>
</protein>
<dbReference type="InterPro" id="IPR030457">
    <property type="entry name" value="ELO_CS"/>
</dbReference>
<feature type="transmembrane region" description="Helical" evidence="10">
    <location>
        <begin position="237"/>
        <end position="254"/>
    </location>
</feature>
<dbReference type="GO" id="GO:0009922">
    <property type="term" value="F:fatty acid elongase activity"/>
    <property type="evidence" value="ECO:0007669"/>
    <property type="project" value="UniProtKB-EC"/>
</dbReference>
<feature type="transmembrane region" description="Helical" evidence="10">
    <location>
        <begin position="169"/>
        <end position="191"/>
    </location>
</feature>
<accession>A0A9P0X582</accession>
<evidence type="ECO:0000256" key="7">
    <source>
        <dbReference type="ARBA" id="ARBA00023098"/>
    </source>
</evidence>
<evidence type="ECO:0000256" key="6">
    <source>
        <dbReference type="ARBA" id="ARBA00022989"/>
    </source>
</evidence>
<keyword evidence="2 10" id="KW-0444">Lipid biosynthesis</keyword>
<keyword evidence="7 10" id="KW-0443">Lipid metabolism</keyword>
<dbReference type="InterPro" id="IPR002076">
    <property type="entry name" value="ELO_fam"/>
</dbReference>
<evidence type="ECO:0000256" key="8">
    <source>
        <dbReference type="ARBA" id="ARBA00023136"/>
    </source>
</evidence>
<evidence type="ECO:0000256" key="5">
    <source>
        <dbReference type="ARBA" id="ARBA00022832"/>
    </source>
</evidence>
<dbReference type="PANTHER" id="PTHR11157">
    <property type="entry name" value="FATTY ACID ACYL TRANSFERASE-RELATED"/>
    <property type="match status" value="1"/>
</dbReference>
<evidence type="ECO:0000256" key="3">
    <source>
        <dbReference type="ARBA" id="ARBA00022679"/>
    </source>
</evidence>
<evidence type="ECO:0000256" key="9">
    <source>
        <dbReference type="ARBA" id="ARBA00023160"/>
    </source>
</evidence>
<keyword evidence="8 10" id="KW-0472">Membrane</keyword>
<feature type="transmembrane region" description="Helical" evidence="10">
    <location>
        <begin position="110"/>
        <end position="133"/>
    </location>
</feature>
<proteinExistence type="inferred from homology"/>
<keyword evidence="3 10" id="KW-0808">Transferase</keyword>
<evidence type="ECO:0000256" key="4">
    <source>
        <dbReference type="ARBA" id="ARBA00022692"/>
    </source>
</evidence>
<comment type="subcellular location">
    <subcellularLocation>
        <location evidence="1">Membrane</location>
        <topology evidence="1">Multi-pass membrane protein</topology>
    </subcellularLocation>
</comment>
<name>A0A9P0X582_PIEBR</name>
<keyword evidence="6 10" id="KW-1133">Transmembrane helix</keyword>
<dbReference type="GO" id="GO:0030148">
    <property type="term" value="P:sphingolipid biosynthetic process"/>
    <property type="evidence" value="ECO:0007669"/>
    <property type="project" value="TreeGrafter"/>
</dbReference>
<dbReference type="GO" id="GO:0034625">
    <property type="term" value="P:fatty acid elongation, monounsaturated fatty acid"/>
    <property type="evidence" value="ECO:0007669"/>
    <property type="project" value="TreeGrafter"/>
</dbReference>
<sequence>MATLIGKLFNGYHYLFVEISDPRTIQWPLIGKPYLGLGLLALYLLFVMKWGPNWMEKRKAFNLERILIAYNALQVILCLYVFVTGVKIWSTYKLICEPTDFSNSESGLKAAKIVYCYFLLKVFDLLDTVFFVLRKKFNQVSFLHVYHHTGMVILTWAATTYFPGGHGTMVGLLNSFVHAVMYSYYLLTVAYPNLKGSLWWKKYITQLQILQFLIMVVHMSCIVFIPDCGYPRWTSAVFLPQNLFMLILFVDFYIKTYIRKPKTETKKENVEKKIENTEMRRLIESRHVKENLNSRS</sequence>
<dbReference type="GO" id="GO:0005789">
    <property type="term" value="C:endoplasmic reticulum membrane"/>
    <property type="evidence" value="ECO:0007669"/>
    <property type="project" value="TreeGrafter"/>
</dbReference>
<keyword evidence="12" id="KW-1185">Reference proteome</keyword>
<dbReference type="PROSITE" id="PS01188">
    <property type="entry name" value="ELO"/>
    <property type="match status" value="1"/>
</dbReference>
<evidence type="ECO:0000313" key="12">
    <source>
        <dbReference type="Proteomes" id="UP001152562"/>
    </source>
</evidence>
<dbReference type="PANTHER" id="PTHR11157:SF21">
    <property type="entry name" value="ELONGATION OF VERY LONG CHAIN FATTY ACIDS PROTEIN"/>
    <property type="match status" value="1"/>
</dbReference>
<reference evidence="11" key="1">
    <citation type="submission" date="2022-05" db="EMBL/GenBank/DDBJ databases">
        <authorList>
            <person name="Okamura Y."/>
        </authorList>
    </citation>
    <scope>NUCLEOTIDE SEQUENCE</scope>
</reference>
<dbReference type="EMBL" id="CALOZG010000003">
    <property type="protein sequence ID" value="CAH4008642.1"/>
    <property type="molecule type" value="Genomic_DNA"/>
</dbReference>
<evidence type="ECO:0000256" key="1">
    <source>
        <dbReference type="ARBA" id="ARBA00004141"/>
    </source>
</evidence>
<gene>
    <name evidence="11" type="ORF">PIBRA_LOCUS3096</name>
</gene>
<evidence type="ECO:0000313" key="11">
    <source>
        <dbReference type="EMBL" id="CAH4008642.1"/>
    </source>
</evidence>
<dbReference type="GO" id="GO:0034626">
    <property type="term" value="P:fatty acid elongation, polyunsaturated fatty acid"/>
    <property type="evidence" value="ECO:0007669"/>
    <property type="project" value="TreeGrafter"/>
</dbReference>
<feature type="transmembrane region" description="Helical" evidence="10">
    <location>
        <begin position="25"/>
        <end position="46"/>
    </location>
</feature>